<dbReference type="PROSITE" id="PS00893">
    <property type="entry name" value="NUDIX_BOX"/>
    <property type="match status" value="1"/>
</dbReference>
<dbReference type="STRING" id="658445.H744_1c0379"/>
<organism evidence="4 5">
    <name type="scientific">Photobacterium gaetbulicola Gung47</name>
    <dbReference type="NCBI Taxonomy" id="658445"/>
    <lineage>
        <taxon>Bacteria</taxon>
        <taxon>Pseudomonadati</taxon>
        <taxon>Pseudomonadota</taxon>
        <taxon>Gammaproteobacteria</taxon>
        <taxon>Vibrionales</taxon>
        <taxon>Vibrionaceae</taxon>
        <taxon>Photobacterium</taxon>
    </lineage>
</organism>
<accession>A0A0C5WJW8</accession>
<dbReference type="EMBL" id="CP005973">
    <property type="protein sequence ID" value="AJR05404.1"/>
    <property type="molecule type" value="Genomic_DNA"/>
</dbReference>
<reference evidence="4 5" key="1">
    <citation type="submission" date="2013-05" db="EMBL/GenBank/DDBJ databases">
        <title>Complete genome sequence of the lipase-producing bacterium Photobacterium gaetbulicola Gung47.</title>
        <authorList>
            <person name="Kim Y.-O."/>
        </authorList>
    </citation>
    <scope>NUCLEOTIDE SEQUENCE [LARGE SCALE GENOMIC DNA]</scope>
    <source>
        <strain evidence="4 5">Gung47</strain>
    </source>
</reference>
<evidence type="ECO:0000259" key="3">
    <source>
        <dbReference type="PROSITE" id="PS51462"/>
    </source>
</evidence>
<evidence type="ECO:0000313" key="5">
    <source>
        <dbReference type="Proteomes" id="UP000032303"/>
    </source>
</evidence>
<dbReference type="GO" id="GO:0016787">
    <property type="term" value="F:hydrolase activity"/>
    <property type="evidence" value="ECO:0007669"/>
    <property type="project" value="UniProtKB-KW"/>
</dbReference>
<dbReference type="Gene3D" id="3.90.79.10">
    <property type="entry name" value="Nucleoside Triphosphate Pyrophosphohydrolase"/>
    <property type="match status" value="1"/>
</dbReference>
<evidence type="ECO:0000256" key="1">
    <source>
        <dbReference type="ARBA" id="ARBA00001946"/>
    </source>
</evidence>
<name>A0A0C5WJW8_9GAMM</name>
<dbReference type="KEGG" id="pgb:H744_1c0379"/>
<dbReference type="AlphaFoldDB" id="A0A0C5WJW8"/>
<dbReference type="PROSITE" id="PS51462">
    <property type="entry name" value="NUDIX"/>
    <property type="match status" value="1"/>
</dbReference>
<feature type="domain" description="Nudix hydrolase" evidence="3">
    <location>
        <begin position="56"/>
        <end position="196"/>
    </location>
</feature>
<protein>
    <submittedName>
        <fullName evidence="4">Putative MutT/nudix family protein</fullName>
    </submittedName>
</protein>
<dbReference type="InterPro" id="IPR015797">
    <property type="entry name" value="NUDIX_hydrolase-like_dom_sf"/>
</dbReference>
<evidence type="ECO:0000313" key="4">
    <source>
        <dbReference type="EMBL" id="AJR05404.1"/>
    </source>
</evidence>
<dbReference type="Proteomes" id="UP000032303">
    <property type="component" value="Chromosome 1"/>
</dbReference>
<dbReference type="Pfam" id="PF00293">
    <property type="entry name" value="NUDIX"/>
    <property type="match status" value="1"/>
</dbReference>
<dbReference type="InterPro" id="IPR020084">
    <property type="entry name" value="NUDIX_hydrolase_CS"/>
</dbReference>
<dbReference type="SUPFAM" id="SSF55811">
    <property type="entry name" value="Nudix"/>
    <property type="match status" value="1"/>
</dbReference>
<gene>
    <name evidence="4" type="ORF">H744_1c0379</name>
</gene>
<keyword evidence="2" id="KW-0378">Hydrolase</keyword>
<proteinExistence type="predicted"/>
<dbReference type="PANTHER" id="PTHR43046:SF15">
    <property type="entry name" value="MUTT_NUDIX FAMILY PROTEIN"/>
    <property type="match status" value="1"/>
</dbReference>
<comment type="cofactor">
    <cofactor evidence="1">
        <name>Mg(2+)</name>
        <dbReference type="ChEBI" id="CHEBI:18420"/>
    </cofactor>
</comment>
<dbReference type="PANTHER" id="PTHR43046">
    <property type="entry name" value="GDP-MANNOSE MANNOSYL HYDROLASE"/>
    <property type="match status" value="1"/>
</dbReference>
<dbReference type="HOGENOM" id="CLU_106692_0_0_6"/>
<dbReference type="InterPro" id="IPR000086">
    <property type="entry name" value="NUDIX_hydrolase_dom"/>
</dbReference>
<dbReference type="CDD" id="cd02883">
    <property type="entry name" value="NUDIX_Hydrolase"/>
    <property type="match status" value="1"/>
</dbReference>
<keyword evidence="5" id="KW-1185">Reference proteome</keyword>
<sequence length="223" mass="25664">MAWCLPQIALIWGLRGYRLECTACRSVRKRNMRLLKSTVHPDLNELDTSELHHNTFHRKAARGIILNGDNILMLYTERYHDYTLPGGGIDEGEDAIEGLIRELQEETGAQNIRDIREFGIYEEYRPWYKPEHDIMHMLSYCYVCSIDEQLGDTKLEDYEVKNGMKPVWINIYDAIAHNEHTIANSEKKGMSIERETFLLKAIVAELLGKGTAEDGETLFKAAS</sequence>
<evidence type="ECO:0000256" key="2">
    <source>
        <dbReference type="ARBA" id="ARBA00022801"/>
    </source>
</evidence>
<dbReference type="PATRIC" id="fig|658445.3.peg.414"/>